<proteinExistence type="predicted"/>
<dbReference type="VEuPathDB" id="FungiDB:FUN_016793"/>
<dbReference type="VEuPathDB" id="FungiDB:RhiirA1_471568"/>
<feature type="region of interest" description="Disordered" evidence="1">
    <location>
        <begin position="1"/>
        <end position="36"/>
    </location>
</feature>
<evidence type="ECO:0000256" key="1">
    <source>
        <dbReference type="SAM" id="MobiDB-lite"/>
    </source>
</evidence>
<evidence type="ECO:0000313" key="3">
    <source>
        <dbReference type="Proteomes" id="UP000232688"/>
    </source>
</evidence>
<dbReference type="EMBL" id="LLXH01001650">
    <property type="protein sequence ID" value="PKC58041.1"/>
    <property type="molecule type" value="Genomic_DNA"/>
</dbReference>
<accession>A0A2N0R422</accession>
<organism evidence="2 3">
    <name type="scientific">Rhizophagus irregularis</name>
    <dbReference type="NCBI Taxonomy" id="588596"/>
    <lineage>
        <taxon>Eukaryota</taxon>
        <taxon>Fungi</taxon>
        <taxon>Fungi incertae sedis</taxon>
        <taxon>Mucoromycota</taxon>
        <taxon>Glomeromycotina</taxon>
        <taxon>Glomeromycetes</taxon>
        <taxon>Glomerales</taxon>
        <taxon>Glomeraceae</taxon>
        <taxon>Rhizophagus</taxon>
    </lineage>
</organism>
<comment type="caution">
    <text evidence="2">The sequence shown here is derived from an EMBL/GenBank/DDBJ whole genome shotgun (WGS) entry which is preliminary data.</text>
</comment>
<dbReference type="Proteomes" id="UP000232688">
    <property type="component" value="Unassembled WGS sequence"/>
</dbReference>
<reference evidence="2 3" key="1">
    <citation type="submission" date="2017-10" db="EMBL/GenBank/DDBJ databases">
        <title>Extensive intraspecific genome diversity in a model arbuscular mycorrhizal fungus.</title>
        <authorList>
            <person name="Chen E.C.H."/>
            <person name="Morin E."/>
            <person name="Baudet D."/>
            <person name="Noel J."/>
            <person name="Ndikumana S."/>
            <person name="Charron P."/>
            <person name="St-Onge C."/>
            <person name="Giorgi J."/>
            <person name="Grigoriev I.V."/>
            <person name="Roux C."/>
            <person name="Martin F.M."/>
            <person name="Corradi N."/>
        </authorList>
    </citation>
    <scope>NUCLEOTIDE SEQUENCE [LARGE SCALE GENOMIC DNA]</scope>
    <source>
        <strain evidence="2 3">A1</strain>
    </source>
</reference>
<reference evidence="2 3" key="2">
    <citation type="submission" date="2017-10" db="EMBL/GenBank/DDBJ databases">
        <title>Genome analyses suggest a sexual origin of heterokaryosis in a supposedly ancient asexual fungus.</title>
        <authorList>
            <person name="Corradi N."/>
            <person name="Sedzielewska K."/>
            <person name="Noel J."/>
            <person name="Charron P."/>
            <person name="Farinelli L."/>
            <person name="Marton T."/>
            <person name="Kruger M."/>
            <person name="Pelin A."/>
            <person name="Brachmann A."/>
            <person name="Corradi N."/>
        </authorList>
    </citation>
    <scope>NUCLEOTIDE SEQUENCE [LARGE SCALE GENOMIC DNA]</scope>
    <source>
        <strain evidence="2 3">A1</strain>
    </source>
</reference>
<gene>
    <name evidence="2" type="ORF">RhiirA1_471568</name>
</gene>
<sequence>MHAPSNKGKQQPPNASPDLDNNGAPSSDHTPDPVVTLAMTRDDFKAAAASNATPESLKKFPTNKALIETVNNLFLETSPQPYLPRQTPNSALSPDDANNILNLLRKLQCKVANFHKRISALELTDRRMTRIESHLSLDLIPSPSEPDLDLIQEDALISHYFDAASTTIFFHCFWHIASLSPSAPLFIPTSSTQEEIDDLKNNRVVIESKLDQLTGHIKQFISSISDAPLEQTDSVSSV</sequence>
<protein>
    <submittedName>
        <fullName evidence="2">Uncharacterized protein</fullName>
    </submittedName>
</protein>
<name>A0A2N0R422_9GLOM</name>
<dbReference type="AlphaFoldDB" id="A0A2N0R422"/>
<evidence type="ECO:0000313" key="2">
    <source>
        <dbReference type="EMBL" id="PKC58041.1"/>
    </source>
</evidence>